<gene>
    <name evidence="1" type="ORF">OLEA9_A054917</name>
</gene>
<sequence>MDHFVCRCRLPSFFFAIPHLSFVSLFADRCSAALQIAAVHIVTLPLQCGAATLAVVECLSSLRVAIAIWYRSGGVSRSSGRCGLWGALRLW</sequence>
<comment type="caution">
    <text evidence="1">The sequence shown here is derived from an EMBL/GenBank/DDBJ whole genome shotgun (WGS) entry which is preliminary data.</text>
</comment>
<keyword evidence="2" id="KW-1185">Reference proteome</keyword>
<proteinExistence type="predicted"/>
<dbReference type="Proteomes" id="UP000594638">
    <property type="component" value="Unassembled WGS sequence"/>
</dbReference>
<protein>
    <submittedName>
        <fullName evidence="1">Uncharacterized protein</fullName>
    </submittedName>
</protein>
<dbReference type="Gramene" id="OE9A054917T1">
    <property type="protein sequence ID" value="OE9A054917C1"/>
    <property type="gene ID" value="OE9A054917"/>
</dbReference>
<organism evidence="1 2">
    <name type="scientific">Olea europaea subsp. europaea</name>
    <dbReference type="NCBI Taxonomy" id="158383"/>
    <lineage>
        <taxon>Eukaryota</taxon>
        <taxon>Viridiplantae</taxon>
        <taxon>Streptophyta</taxon>
        <taxon>Embryophyta</taxon>
        <taxon>Tracheophyta</taxon>
        <taxon>Spermatophyta</taxon>
        <taxon>Magnoliopsida</taxon>
        <taxon>eudicotyledons</taxon>
        <taxon>Gunneridae</taxon>
        <taxon>Pentapetalae</taxon>
        <taxon>asterids</taxon>
        <taxon>lamiids</taxon>
        <taxon>Lamiales</taxon>
        <taxon>Oleaceae</taxon>
        <taxon>Oleeae</taxon>
        <taxon>Olea</taxon>
    </lineage>
</organism>
<dbReference type="EMBL" id="CACTIH010007267">
    <property type="protein sequence ID" value="CAA3006973.1"/>
    <property type="molecule type" value="Genomic_DNA"/>
</dbReference>
<reference evidence="1 2" key="1">
    <citation type="submission" date="2019-12" db="EMBL/GenBank/DDBJ databases">
        <authorList>
            <person name="Alioto T."/>
            <person name="Alioto T."/>
            <person name="Gomez Garrido J."/>
        </authorList>
    </citation>
    <scope>NUCLEOTIDE SEQUENCE [LARGE SCALE GENOMIC DNA]</scope>
</reference>
<evidence type="ECO:0000313" key="2">
    <source>
        <dbReference type="Proteomes" id="UP000594638"/>
    </source>
</evidence>
<name>A0A8S0TSM9_OLEEU</name>
<evidence type="ECO:0000313" key="1">
    <source>
        <dbReference type="EMBL" id="CAA3006973.1"/>
    </source>
</evidence>
<dbReference type="AlphaFoldDB" id="A0A8S0TSM9"/>
<accession>A0A8S0TSM9</accession>